<dbReference type="InterPro" id="IPR001353">
    <property type="entry name" value="Proteasome_sua/b"/>
</dbReference>
<evidence type="ECO:0000256" key="2">
    <source>
        <dbReference type="ARBA" id="ARBA00022737"/>
    </source>
</evidence>
<dbReference type="InterPro" id="IPR029055">
    <property type="entry name" value="Ntn_hydrolases_N"/>
</dbReference>
<feature type="domain" description="Disease resistance N-terminal" evidence="7">
    <location>
        <begin position="72"/>
        <end position="121"/>
    </location>
</feature>
<dbReference type="SUPFAM" id="SSF56235">
    <property type="entry name" value="N-terminal nucleophile aminohydrolases (Ntn hydrolases)"/>
    <property type="match status" value="1"/>
</dbReference>
<evidence type="ECO:0008006" key="11">
    <source>
        <dbReference type="Google" id="ProtNLM"/>
    </source>
</evidence>
<evidence type="ECO:0000313" key="10">
    <source>
        <dbReference type="EMBL" id="VFU41896.1"/>
    </source>
</evidence>
<dbReference type="Pfam" id="PF00227">
    <property type="entry name" value="Proteasome"/>
    <property type="match status" value="1"/>
</dbReference>
<proteinExistence type="predicted"/>
<feature type="domain" description="Disease resistance protein winged helix" evidence="8">
    <location>
        <begin position="776"/>
        <end position="828"/>
    </location>
</feature>
<dbReference type="InterPro" id="IPR041118">
    <property type="entry name" value="Rx_N"/>
</dbReference>
<dbReference type="PANTHER" id="PTHR36766:SF45">
    <property type="entry name" value="NB-ARC DOMAIN-CONTAINING PROTEIN"/>
    <property type="match status" value="1"/>
</dbReference>
<dbReference type="InterPro" id="IPR058922">
    <property type="entry name" value="WHD_DRP"/>
</dbReference>
<dbReference type="InterPro" id="IPR056789">
    <property type="entry name" value="LRR_R13L1-DRL21"/>
</dbReference>
<dbReference type="PRINTS" id="PR00364">
    <property type="entry name" value="DISEASERSIST"/>
</dbReference>
<keyword evidence="5" id="KW-0067">ATP-binding</keyword>
<gene>
    <name evidence="10" type="ORF">SVIM_LOCUS248412</name>
</gene>
<evidence type="ECO:0000259" key="7">
    <source>
        <dbReference type="Pfam" id="PF18052"/>
    </source>
</evidence>
<dbReference type="InterPro" id="IPR042197">
    <property type="entry name" value="Apaf_helical"/>
</dbReference>
<dbReference type="Gene3D" id="3.60.20.10">
    <property type="entry name" value="Glutamine Phosphoribosylpyrophosphate, subunit 1, domain 1"/>
    <property type="match status" value="1"/>
</dbReference>
<feature type="domain" description="Disease resistance N-terminal" evidence="7">
    <location>
        <begin position="6"/>
        <end position="71"/>
    </location>
</feature>
<protein>
    <recommendedName>
        <fullName evidence="11">NB-ARC domain-containing protein</fullName>
    </recommendedName>
</protein>
<dbReference type="Pfam" id="PF18052">
    <property type="entry name" value="Rx_N"/>
    <property type="match status" value="3"/>
</dbReference>
<dbReference type="InterPro" id="IPR027417">
    <property type="entry name" value="P-loop_NTPase"/>
</dbReference>
<dbReference type="AlphaFoldDB" id="A0A6N2LLN7"/>
<dbReference type="GO" id="GO:0051603">
    <property type="term" value="P:proteolysis involved in protein catabolic process"/>
    <property type="evidence" value="ECO:0007669"/>
    <property type="project" value="InterPro"/>
</dbReference>
<dbReference type="GO" id="GO:0006952">
    <property type="term" value="P:defense response"/>
    <property type="evidence" value="ECO:0007669"/>
    <property type="project" value="UniProtKB-KW"/>
</dbReference>
<dbReference type="InterPro" id="IPR038005">
    <property type="entry name" value="RX-like_CC"/>
</dbReference>
<keyword evidence="2" id="KW-0677">Repeat</keyword>
<dbReference type="SUPFAM" id="SSF52058">
    <property type="entry name" value="L domain-like"/>
    <property type="match status" value="1"/>
</dbReference>
<dbReference type="Gene3D" id="3.80.10.10">
    <property type="entry name" value="Ribonuclease Inhibitor"/>
    <property type="match status" value="1"/>
</dbReference>
<evidence type="ECO:0000256" key="4">
    <source>
        <dbReference type="ARBA" id="ARBA00022821"/>
    </source>
</evidence>
<dbReference type="InterPro" id="IPR032675">
    <property type="entry name" value="LRR_dom_sf"/>
</dbReference>
<evidence type="ECO:0000256" key="5">
    <source>
        <dbReference type="ARBA" id="ARBA00022840"/>
    </source>
</evidence>
<reference evidence="10" key="1">
    <citation type="submission" date="2019-03" db="EMBL/GenBank/DDBJ databases">
        <authorList>
            <person name="Mank J."/>
            <person name="Almeida P."/>
        </authorList>
    </citation>
    <scope>NUCLEOTIDE SEQUENCE</scope>
    <source>
        <strain evidence="10">78183</strain>
    </source>
</reference>
<feature type="domain" description="NB-ARC" evidence="6">
    <location>
        <begin position="529"/>
        <end position="687"/>
    </location>
</feature>
<evidence type="ECO:0000259" key="6">
    <source>
        <dbReference type="Pfam" id="PF00931"/>
    </source>
</evidence>
<name>A0A6N2LLN7_SALVM</name>
<dbReference type="GO" id="GO:0005839">
    <property type="term" value="C:proteasome core complex"/>
    <property type="evidence" value="ECO:0007669"/>
    <property type="project" value="InterPro"/>
</dbReference>
<dbReference type="InterPro" id="IPR002182">
    <property type="entry name" value="NB-ARC"/>
</dbReference>
<dbReference type="Pfam" id="PF23559">
    <property type="entry name" value="WHD_DRP"/>
    <property type="match status" value="1"/>
</dbReference>
<dbReference type="CDD" id="cd14798">
    <property type="entry name" value="RX-CC_like"/>
    <property type="match status" value="1"/>
</dbReference>
<sequence length="1209" mass="137468">MTDALVSPILELLLKIAAQQVQEEVNLVGVEKQVDKLRSNLIDIQSVLEDAERKQVKVKAVRVWLDKLKDVQEEVNLVVGVEKQVDKLKSNLIDIQSVIEDAERKQVKDKAVRVWLDKLKDGFDVVILPSRSKQLVKNWMRLPKRKEPIPVTQLVRETAAVMQEGVRPFGVSLLVSSFDDKGLRLYQVDPSGSYFSWKALAMEKNVSNAKTFLEKRFEGQISGENIETGKIGVVRTTMTDALVSPILELLIKIGAQQVPTSHGKPQQWGKMFQMQKHFLKNRVLTPAKIDDYLAEGIDIVFFGSSGVLPCLDTNRDTSVTFLWHLLESAAFSRIVRTTMADALVSPILELLIKIGAQQVQEEVNLVVGVKNQVDKLKSNLIDIRSVLEDAERKQVKDKAIRVWLDKLKDICYDMDDVLDEWSTAILTWEMDEENTRSLKKMRCSFMRSPCFCLNQRVRQRDIALKIKEVSEKVDEIAKEKAMYGFQLYEATDHELHRPTSTQFFDESSVCGRDGEKKSVVSKLLAESSQEARDVDVISLIGLGGIGKTTIAQLAFNDAEVMTHFEKKIWVCVSEPFDEVRIAKAILKQLEGSTSNLDDLQSLLQRVSQSINGIRVLLVLDDVWTEDHRHWEQLKPSLAGCARGSKILVTTRKGVVATMMGTDHRINIETLSDDACRSIFNHVAFHERSNDERERLTDIGNKIASKCKGLPLVAKVLGGLMQSKRTRKEWEDVLSSELWRLDEVDKDQVEKKLFLPLHLSYYDLPSVVRRCFLYCAMFPKDYEMKKDELVKMWMAQGYLKETPSRDMEVVGEQYFQVLVVRSFFQDMKKSLNLSWSLIEEIPKEVGKLIHLRHLNLEYCRELVSLPETMCDLCNLQSLDVIGCLSLKELPLAIAKLIKLRHLCIYDSGVAFMPKGIERLTCLRTLDCFMVYGGGENESKAANLRELKNLDHIGRLVIENLQGGDIEDAAEAQLKNKKRLLCLDLNFCKEHEIRLGGIEDSNLIEVLQLPPDLERLSIRWYGGIVLPNWMMALTRLQELRLVGCGNLQVLPSLVRLPNLESLVLQDMGVKRLDAGFLGIEEVENANINEGEIARVTAFPKLETLVILRLNELEEWDGIERRVGEEDATTTSIFIIMPRLQQLSIRQCPLGVRPFGVSLLVSGFDDKGLRLYQLCMALNCTKPLIMNCRDYQVTPLLMTRACVAEMMKRKVL</sequence>
<evidence type="ECO:0000256" key="1">
    <source>
        <dbReference type="ARBA" id="ARBA00022614"/>
    </source>
</evidence>
<evidence type="ECO:0000256" key="3">
    <source>
        <dbReference type="ARBA" id="ARBA00022741"/>
    </source>
</evidence>
<keyword evidence="4" id="KW-0611">Plant defense</keyword>
<keyword evidence="1" id="KW-0433">Leucine-rich repeat</keyword>
<dbReference type="Pfam" id="PF25019">
    <property type="entry name" value="LRR_R13L1-DRL21"/>
    <property type="match status" value="1"/>
</dbReference>
<feature type="domain" description="R13L1/DRL21-like LRR repeat region" evidence="9">
    <location>
        <begin position="942"/>
        <end position="1065"/>
    </location>
</feature>
<dbReference type="EMBL" id="CAADRP010001572">
    <property type="protein sequence ID" value="VFU41896.1"/>
    <property type="molecule type" value="Genomic_DNA"/>
</dbReference>
<dbReference type="PANTHER" id="PTHR36766">
    <property type="entry name" value="PLANT BROAD-SPECTRUM MILDEW RESISTANCE PROTEIN RPW8"/>
    <property type="match status" value="1"/>
</dbReference>
<dbReference type="GO" id="GO:0005524">
    <property type="term" value="F:ATP binding"/>
    <property type="evidence" value="ECO:0007669"/>
    <property type="project" value="UniProtKB-KW"/>
</dbReference>
<feature type="domain" description="Disease resistance N-terminal" evidence="7">
    <location>
        <begin position="351"/>
        <end position="433"/>
    </location>
</feature>
<evidence type="ECO:0000259" key="8">
    <source>
        <dbReference type="Pfam" id="PF23559"/>
    </source>
</evidence>
<organism evidence="10">
    <name type="scientific">Salix viminalis</name>
    <name type="common">Common osier</name>
    <name type="synonym">Basket willow</name>
    <dbReference type="NCBI Taxonomy" id="40686"/>
    <lineage>
        <taxon>Eukaryota</taxon>
        <taxon>Viridiplantae</taxon>
        <taxon>Streptophyta</taxon>
        <taxon>Embryophyta</taxon>
        <taxon>Tracheophyta</taxon>
        <taxon>Spermatophyta</taxon>
        <taxon>Magnoliopsida</taxon>
        <taxon>eudicotyledons</taxon>
        <taxon>Gunneridae</taxon>
        <taxon>Pentapetalae</taxon>
        <taxon>rosids</taxon>
        <taxon>fabids</taxon>
        <taxon>Malpighiales</taxon>
        <taxon>Salicaceae</taxon>
        <taxon>Saliceae</taxon>
        <taxon>Salix</taxon>
    </lineage>
</organism>
<dbReference type="Pfam" id="PF00931">
    <property type="entry name" value="NB-ARC"/>
    <property type="match status" value="1"/>
</dbReference>
<dbReference type="SUPFAM" id="SSF52540">
    <property type="entry name" value="P-loop containing nucleoside triphosphate hydrolases"/>
    <property type="match status" value="1"/>
</dbReference>
<accession>A0A6N2LLN7</accession>
<evidence type="ECO:0000259" key="9">
    <source>
        <dbReference type="Pfam" id="PF25019"/>
    </source>
</evidence>
<dbReference type="GO" id="GO:0043531">
    <property type="term" value="F:ADP binding"/>
    <property type="evidence" value="ECO:0007669"/>
    <property type="project" value="InterPro"/>
</dbReference>
<keyword evidence="3" id="KW-0547">Nucleotide-binding</keyword>
<dbReference type="Gene3D" id="3.40.50.300">
    <property type="entry name" value="P-loop containing nucleotide triphosphate hydrolases"/>
    <property type="match status" value="1"/>
</dbReference>
<dbReference type="GO" id="GO:0051707">
    <property type="term" value="P:response to other organism"/>
    <property type="evidence" value="ECO:0007669"/>
    <property type="project" value="UniProtKB-ARBA"/>
</dbReference>
<dbReference type="Gene3D" id="1.10.8.430">
    <property type="entry name" value="Helical domain of apoptotic protease-activating factors"/>
    <property type="match status" value="1"/>
</dbReference>
<dbReference type="Gene3D" id="1.20.5.4130">
    <property type="match status" value="3"/>
</dbReference>
<dbReference type="FunFam" id="1.10.10.10:FF:000322">
    <property type="entry name" value="Probable disease resistance protein At1g63360"/>
    <property type="match status" value="1"/>
</dbReference>